<keyword evidence="7" id="KW-1185">Reference proteome</keyword>
<evidence type="ECO:0000256" key="1">
    <source>
        <dbReference type="ARBA" id="ARBA00005850"/>
    </source>
</evidence>
<comment type="caution">
    <text evidence="6">The sequence shown here is derived from an EMBL/GenBank/DDBJ whole genome shotgun (WGS) entry which is preliminary data.</text>
</comment>
<protein>
    <recommendedName>
        <fullName evidence="4">A-type ATP synthase subunit D</fullName>
    </recommendedName>
</protein>
<accession>A0ABD5VE42</accession>
<sequence length="234" mass="27238">MRTRTVTPTRHNLHVIEDRIELAERGHHVLERKRDGLVLEFVDLLDEYQDAQRELRTRFERAQSLFDRIRATEGEVVIDGLVRARSVHPEITTSRKPFLGVALPQFEATGVRTDLAHHGYGLLGTSPVVDELVDAYEALVEQLVAFAELETAALLLVDVIETTQRRVRALEHAVIPRLRQDANHIRRRLDERAQEERVRQKWFKEKQERRRIHADPPGGRVRPHRNGRSDEDER</sequence>
<comment type="function">
    <text evidence="4">Component of the A-type ATP synthase that produces ATP from ADP in the presence of a proton gradient across the membrane.</text>
</comment>
<dbReference type="PANTHER" id="PTHR11671">
    <property type="entry name" value="V-TYPE ATP SYNTHASE SUBUNIT D"/>
    <property type="match status" value="1"/>
</dbReference>
<dbReference type="HAMAP" id="MF_00271">
    <property type="entry name" value="ATP_synth_D_arch"/>
    <property type="match status" value="1"/>
</dbReference>
<feature type="compositionally biased region" description="Basic and acidic residues" evidence="5">
    <location>
        <begin position="196"/>
        <end position="208"/>
    </location>
</feature>
<comment type="subunit">
    <text evidence="4">Has multiple subunits with at least A(3), B(3), C, D, E, F, H, I and proteolipid K(x).</text>
</comment>
<dbReference type="NCBIfam" id="TIGR00309">
    <property type="entry name" value="V_ATPase_subD"/>
    <property type="match status" value="1"/>
</dbReference>
<keyword evidence="4" id="KW-0066">ATP synthesis</keyword>
<dbReference type="Proteomes" id="UP001596395">
    <property type="component" value="Unassembled WGS sequence"/>
</dbReference>
<dbReference type="Pfam" id="PF01813">
    <property type="entry name" value="ATP-synt_D"/>
    <property type="match status" value="1"/>
</dbReference>
<evidence type="ECO:0000256" key="5">
    <source>
        <dbReference type="SAM" id="MobiDB-lite"/>
    </source>
</evidence>
<feature type="region of interest" description="Disordered" evidence="5">
    <location>
        <begin position="196"/>
        <end position="234"/>
    </location>
</feature>
<dbReference type="GO" id="GO:0005886">
    <property type="term" value="C:plasma membrane"/>
    <property type="evidence" value="ECO:0007669"/>
    <property type="project" value="UniProtKB-SubCell"/>
</dbReference>
<reference evidence="6 7" key="1">
    <citation type="journal article" date="2019" name="Int. J. Syst. Evol. Microbiol.">
        <title>The Global Catalogue of Microorganisms (GCM) 10K type strain sequencing project: providing services to taxonomists for standard genome sequencing and annotation.</title>
        <authorList>
            <consortium name="The Broad Institute Genomics Platform"/>
            <consortium name="The Broad Institute Genome Sequencing Center for Infectious Disease"/>
            <person name="Wu L."/>
            <person name="Ma J."/>
        </authorList>
    </citation>
    <scope>NUCLEOTIDE SEQUENCE [LARGE SCALE GENOMIC DNA]</scope>
    <source>
        <strain evidence="6 7">GX26</strain>
    </source>
</reference>
<comment type="similarity">
    <text evidence="1 4">Belongs to the V-ATPase D subunit family.</text>
</comment>
<dbReference type="AlphaFoldDB" id="A0ABD5VE42"/>
<keyword evidence="3 4" id="KW-0406">Ion transport</keyword>
<gene>
    <name evidence="4" type="primary">atpD</name>
    <name evidence="6" type="ORF">ACFQGB_10850</name>
</gene>
<dbReference type="RefSeq" id="WP_336350322.1">
    <property type="nucleotide sequence ID" value="NZ_JAZAQL010000002.1"/>
</dbReference>
<dbReference type="Gene3D" id="1.10.287.3240">
    <property type="match status" value="1"/>
</dbReference>
<evidence type="ECO:0000313" key="7">
    <source>
        <dbReference type="Proteomes" id="UP001596395"/>
    </source>
</evidence>
<evidence type="ECO:0000256" key="3">
    <source>
        <dbReference type="ARBA" id="ARBA00023065"/>
    </source>
</evidence>
<dbReference type="InterPro" id="IPR002699">
    <property type="entry name" value="V_ATPase_D"/>
</dbReference>
<organism evidence="6 7">
    <name type="scientific">Halorubellus litoreus</name>
    <dbReference type="NCBI Taxonomy" id="755308"/>
    <lineage>
        <taxon>Archaea</taxon>
        <taxon>Methanobacteriati</taxon>
        <taxon>Methanobacteriota</taxon>
        <taxon>Stenosarchaea group</taxon>
        <taxon>Halobacteria</taxon>
        <taxon>Halobacteriales</taxon>
        <taxon>Halorubellaceae</taxon>
        <taxon>Halorubellus</taxon>
    </lineage>
</organism>
<keyword evidence="2 4" id="KW-0813">Transport</keyword>
<dbReference type="GO" id="GO:0046933">
    <property type="term" value="F:proton-transporting ATP synthase activity, rotational mechanism"/>
    <property type="evidence" value="ECO:0007669"/>
    <property type="project" value="UniProtKB-UniRule"/>
</dbReference>
<keyword evidence="4" id="KW-1003">Cell membrane</keyword>
<evidence type="ECO:0000313" key="6">
    <source>
        <dbReference type="EMBL" id="MFC6953361.1"/>
    </source>
</evidence>
<dbReference type="EMBL" id="JBHSXN010000002">
    <property type="protein sequence ID" value="MFC6953361.1"/>
    <property type="molecule type" value="Genomic_DNA"/>
</dbReference>
<keyword evidence="4" id="KW-0472">Membrane</keyword>
<name>A0ABD5VE42_9EURY</name>
<evidence type="ECO:0000256" key="4">
    <source>
        <dbReference type="HAMAP-Rule" id="MF_00271"/>
    </source>
</evidence>
<dbReference type="GO" id="GO:0005524">
    <property type="term" value="F:ATP binding"/>
    <property type="evidence" value="ECO:0007669"/>
    <property type="project" value="UniProtKB-UniRule"/>
</dbReference>
<comment type="subcellular location">
    <subcellularLocation>
        <location evidence="4">Cell membrane</location>
        <topology evidence="4">Peripheral membrane protein</topology>
    </subcellularLocation>
</comment>
<dbReference type="GO" id="GO:0042777">
    <property type="term" value="P:proton motive force-driven plasma membrane ATP synthesis"/>
    <property type="evidence" value="ECO:0007669"/>
    <property type="project" value="UniProtKB-UniRule"/>
</dbReference>
<evidence type="ECO:0000256" key="2">
    <source>
        <dbReference type="ARBA" id="ARBA00022448"/>
    </source>
</evidence>
<keyword evidence="4" id="KW-0375">Hydrogen ion transport</keyword>
<proteinExistence type="inferred from homology"/>